<proteinExistence type="predicted"/>
<evidence type="ECO:0000313" key="3">
    <source>
        <dbReference type="Proteomes" id="UP001500121"/>
    </source>
</evidence>
<organism evidence="2 3">
    <name type="scientific">Amnibacterium soli</name>
    <dbReference type="NCBI Taxonomy" id="1282736"/>
    <lineage>
        <taxon>Bacteria</taxon>
        <taxon>Bacillati</taxon>
        <taxon>Actinomycetota</taxon>
        <taxon>Actinomycetes</taxon>
        <taxon>Micrococcales</taxon>
        <taxon>Microbacteriaceae</taxon>
        <taxon>Amnibacterium</taxon>
    </lineage>
</organism>
<comment type="caution">
    <text evidence="2">The sequence shown here is derived from an EMBL/GenBank/DDBJ whole genome shotgun (WGS) entry which is preliminary data.</text>
</comment>
<evidence type="ECO:0000256" key="1">
    <source>
        <dbReference type="SAM" id="MobiDB-lite"/>
    </source>
</evidence>
<evidence type="ECO:0000313" key="2">
    <source>
        <dbReference type="EMBL" id="GAA4742417.1"/>
    </source>
</evidence>
<feature type="region of interest" description="Disordered" evidence="1">
    <location>
        <begin position="39"/>
        <end position="63"/>
    </location>
</feature>
<sequence>MTTHWRSAFEKPRSAWAAGRAMFTTVASSTTISWARATTASVHQRREDGAAASGEAAGGAAEGEEVMAGSIYGTEQFRI</sequence>
<reference evidence="3" key="1">
    <citation type="journal article" date="2019" name="Int. J. Syst. Evol. Microbiol.">
        <title>The Global Catalogue of Microorganisms (GCM) 10K type strain sequencing project: providing services to taxonomists for standard genome sequencing and annotation.</title>
        <authorList>
            <consortium name="The Broad Institute Genomics Platform"/>
            <consortium name="The Broad Institute Genome Sequencing Center for Infectious Disease"/>
            <person name="Wu L."/>
            <person name="Ma J."/>
        </authorList>
    </citation>
    <scope>NUCLEOTIDE SEQUENCE [LARGE SCALE GENOMIC DNA]</scope>
    <source>
        <strain evidence="3">JCM 19015</strain>
    </source>
</reference>
<protein>
    <submittedName>
        <fullName evidence="2">Uncharacterized protein</fullName>
    </submittedName>
</protein>
<accession>A0ABP8YZP5</accession>
<dbReference type="EMBL" id="BAABLP010000002">
    <property type="protein sequence ID" value="GAA4742417.1"/>
    <property type="molecule type" value="Genomic_DNA"/>
</dbReference>
<dbReference type="Proteomes" id="UP001500121">
    <property type="component" value="Unassembled WGS sequence"/>
</dbReference>
<gene>
    <name evidence="2" type="ORF">GCM10025783_12250</name>
</gene>
<keyword evidence="3" id="KW-1185">Reference proteome</keyword>
<name>A0ABP8YZP5_9MICO</name>